<comment type="similarity">
    <text evidence="3 13">Belongs to the cytochrome c oxidase subunit 5A family.</text>
</comment>
<dbReference type="Proteomes" id="UP001201812">
    <property type="component" value="Unassembled WGS sequence"/>
</dbReference>
<name>A0AAD4NIW5_9BILA</name>
<keyword evidence="10 13" id="KW-0496">Mitochondrion</keyword>
<comment type="pathway">
    <text evidence="2 13">Energy metabolism; oxidative phosphorylation.</text>
</comment>
<dbReference type="InterPro" id="IPR003204">
    <property type="entry name" value="Cyt_c_oxidase_su5A/6"/>
</dbReference>
<dbReference type="GO" id="GO:0005743">
    <property type="term" value="C:mitochondrial inner membrane"/>
    <property type="evidence" value="ECO:0007669"/>
    <property type="project" value="UniProtKB-SubCell"/>
</dbReference>
<evidence type="ECO:0000256" key="10">
    <source>
        <dbReference type="ARBA" id="ARBA00023128"/>
    </source>
</evidence>
<evidence type="ECO:0000256" key="5">
    <source>
        <dbReference type="ARBA" id="ARBA00022617"/>
    </source>
</evidence>
<evidence type="ECO:0000256" key="3">
    <source>
        <dbReference type="ARBA" id="ARBA00007972"/>
    </source>
</evidence>
<evidence type="ECO:0000256" key="8">
    <source>
        <dbReference type="ARBA" id="ARBA00022946"/>
    </source>
</evidence>
<evidence type="ECO:0000313" key="14">
    <source>
        <dbReference type="EMBL" id="KAI1729257.1"/>
    </source>
</evidence>
<keyword evidence="15" id="KW-1185">Reference proteome</keyword>
<dbReference type="GO" id="GO:0046872">
    <property type="term" value="F:metal ion binding"/>
    <property type="evidence" value="ECO:0007669"/>
    <property type="project" value="UniProtKB-UniRule"/>
</dbReference>
<dbReference type="EMBL" id="JAKKPZ010000001">
    <property type="protein sequence ID" value="KAI1729257.1"/>
    <property type="molecule type" value="Genomic_DNA"/>
</dbReference>
<comment type="subcellular location">
    <subcellularLocation>
        <location evidence="1 13">Mitochondrion inner membrane</location>
        <topology evidence="1 13">Peripheral membrane protein</topology>
        <orientation evidence="1 13">Matrix side</orientation>
    </subcellularLocation>
</comment>
<keyword evidence="5 13" id="KW-0349">Heme</keyword>
<evidence type="ECO:0000256" key="1">
    <source>
        <dbReference type="ARBA" id="ARBA00004443"/>
    </source>
</evidence>
<keyword evidence="8 13" id="KW-0809">Transit peptide</keyword>
<dbReference type="GO" id="GO:0045277">
    <property type="term" value="C:respiratory chain complex IV"/>
    <property type="evidence" value="ECO:0007669"/>
    <property type="project" value="UniProtKB-UniRule"/>
</dbReference>
<evidence type="ECO:0000256" key="4">
    <source>
        <dbReference type="ARBA" id="ARBA00021968"/>
    </source>
</evidence>
<dbReference type="GO" id="GO:0006123">
    <property type="term" value="P:mitochondrial electron transport, cytochrome c to oxygen"/>
    <property type="evidence" value="ECO:0007669"/>
    <property type="project" value="UniProtKB-UniRule"/>
</dbReference>
<keyword evidence="6 13" id="KW-0479">Metal-binding</keyword>
<reference evidence="14" key="1">
    <citation type="submission" date="2022-01" db="EMBL/GenBank/DDBJ databases">
        <title>Genome Sequence Resource for Two Populations of Ditylenchus destructor, the Migratory Endoparasitic Phytonematode.</title>
        <authorList>
            <person name="Zhang H."/>
            <person name="Lin R."/>
            <person name="Xie B."/>
        </authorList>
    </citation>
    <scope>NUCLEOTIDE SEQUENCE</scope>
    <source>
        <strain evidence="14">BazhouSP</strain>
    </source>
</reference>
<dbReference type="InterPro" id="IPR036545">
    <property type="entry name" value="Cyt_c_oxidase_su5A/6_sf"/>
</dbReference>
<evidence type="ECO:0000256" key="7">
    <source>
        <dbReference type="ARBA" id="ARBA00022792"/>
    </source>
</evidence>
<keyword evidence="7 13" id="KW-0999">Mitochondrion inner membrane</keyword>
<proteinExistence type="inferred from homology"/>
<evidence type="ECO:0000256" key="6">
    <source>
        <dbReference type="ARBA" id="ARBA00022723"/>
    </source>
</evidence>
<dbReference type="Gene3D" id="1.25.40.40">
    <property type="entry name" value="Cytochrome c oxidase, subunit Va/VI"/>
    <property type="match status" value="1"/>
</dbReference>
<comment type="subunit">
    <text evidence="13">Component of the cytochrome c oxidase (complex IV, CIV), a multisubunit enzyme composed of a catalytic core of 3 subunits and several supernumerary subunits. The complex exists as a monomer or a dimer and forms supercomplexes (SCs) in the inner mitochondrial membrane with ubiquinol-cytochrome c oxidoreductase (cytochrome b-c1 complex, complex III, CIII).</text>
</comment>
<dbReference type="Pfam" id="PF02284">
    <property type="entry name" value="COX5A"/>
    <property type="match status" value="1"/>
</dbReference>
<sequence>MASMSLRLVTNGARSLSCASARQISTTPLAAKYTWVAARKINQWPAEKFDKHFIEQFSQPDIDGWEVRKVMTDLHEQDCIPDPAIVAAGLRACRRINDIGLALRFLEAIKMKCGSNKNRKLVYPWIIQEVRPVLDELGISTPEELGMDQPEFFIPNPDWWWEKRWYKDFGLDKMPGYKHFA</sequence>
<evidence type="ECO:0000256" key="12">
    <source>
        <dbReference type="ARBA" id="ARBA00031049"/>
    </source>
</evidence>
<evidence type="ECO:0000256" key="2">
    <source>
        <dbReference type="ARBA" id="ARBA00004673"/>
    </source>
</evidence>
<gene>
    <name evidence="14" type="ORF">DdX_01486</name>
</gene>
<keyword evidence="11 13" id="KW-0472">Membrane</keyword>
<protein>
    <recommendedName>
        <fullName evidence="4 13">Cytochrome c oxidase subunit 5A, mitochondrial</fullName>
    </recommendedName>
    <alternativeName>
        <fullName evidence="12 13">Cytochrome c oxidase polypeptide Va</fullName>
    </alternativeName>
</protein>
<organism evidence="14 15">
    <name type="scientific">Ditylenchus destructor</name>
    <dbReference type="NCBI Taxonomy" id="166010"/>
    <lineage>
        <taxon>Eukaryota</taxon>
        <taxon>Metazoa</taxon>
        <taxon>Ecdysozoa</taxon>
        <taxon>Nematoda</taxon>
        <taxon>Chromadorea</taxon>
        <taxon>Rhabditida</taxon>
        <taxon>Tylenchina</taxon>
        <taxon>Tylenchomorpha</taxon>
        <taxon>Sphaerularioidea</taxon>
        <taxon>Anguinidae</taxon>
        <taxon>Anguininae</taxon>
        <taxon>Ditylenchus</taxon>
    </lineage>
</organism>
<keyword evidence="9 13" id="KW-0408">Iron</keyword>
<evidence type="ECO:0000256" key="9">
    <source>
        <dbReference type="ARBA" id="ARBA00023004"/>
    </source>
</evidence>
<dbReference type="AlphaFoldDB" id="A0AAD4NIW5"/>
<dbReference type="PANTHER" id="PTHR14200:SF11">
    <property type="entry name" value="CYTOCHROME C OXIDASE SUBUNIT 5A, MITOCHONDRIAL"/>
    <property type="match status" value="1"/>
</dbReference>
<evidence type="ECO:0000313" key="15">
    <source>
        <dbReference type="Proteomes" id="UP001201812"/>
    </source>
</evidence>
<accession>A0AAD4NIW5</accession>
<comment type="function">
    <text evidence="13">Component of the cytochrome c oxidase, the last enzyme in the mitochondrial electron transport chain which drives oxidative phosphorylation. The respiratory chain contains 3 multisubunit complexes succinate dehydrogenase (complex II, CII), ubiquinol-cytochrome c oxidoreductase (cytochrome b-c1 complex, complex III, CIII) and cytochrome c oxidase (complex IV, CIV), that cooperate to transfer electrons derived from NADH and succinate to molecular oxygen, creating an electrochemical gradient over the inner membrane that drives transmembrane transport and the ATP synthase. Cytochrome c oxidase is the component of the respiratory chain that catalyzes the reduction of oxygen to water. Electrons originating from reduced cytochrome c in the intermembrane space (IMS) are transferred via the dinuclear copper A center (CU(A)) of subunit 2 and heme A of subunit 1 to the active site in subunit 1, a binuclear center (BNC) formed by heme A3 and copper B (CU(B)). The BNC reduces molecular oxygen to 2 water molecules using 4 electrons from cytochrome c in the IMS and 4 protons from the mitochondrial matrix.</text>
</comment>
<evidence type="ECO:0000256" key="11">
    <source>
        <dbReference type="ARBA" id="ARBA00023136"/>
    </source>
</evidence>
<evidence type="ECO:0000256" key="13">
    <source>
        <dbReference type="RuleBase" id="RU368103"/>
    </source>
</evidence>
<dbReference type="SUPFAM" id="SSF48479">
    <property type="entry name" value="Cytochrome c oxidase subunit E"/>
    <property type="match status" value="1"/>
</dbReference>
<dbReference type="PANTHER" id="PTHR14200">
    <property type="entry name" value="CYTOCHROME C OXIDASE POLYPEPTIDE"/>
    <property type="match status" value="1"/>
</dbReference>
<comment type="caution">
    <text evidence="14">The sequence shown here is derived from an EMBL/GenBank/DDBJ whole genome shotgun (WGS) entry which is preliminary data.</text>
</comment>
<dbReference type="CDD" id="cd00923">
    <property type="entry name" value="Cyt_c_Oxidase_Va"/>
    <property type="match status" value="1"/>
</dbReference>